<dbReference type="Proteomes" id="UP001286313">
    <property type="component" value="Unassembled WGS sequence"/>
</dbReference>
<keyword evidence="1" id="KW-0732">Signal</keyword>
<protein>
    <submittedName>
        <fullName evidence="2">Uncharacterized protein</fullName>
    </submittedName>
</protein>
<feature type="chain" id="PRO_5042267985" evidence="1">
    <location>
        <begin position="23"/>
        <end position="83"/>
    </location>
</feature>
<reference evidence="2" key="1">
    <citation type="submission" date="2023-10" db="EMBL/GenBank/DDBJ databases">
        <title>Genome assemblies of two species of porcelain crab, Petrolisthes cinctipes and Petrolisthes manimaculis (Anomura: Porcellanidae).</title>
        <authorList>
            <person name="Angst P."/>
        </authorList>
    </citation>
    <scope>NUCLEOTIDE SEQUENCE</scope>
    <source>
        <strain evidence="2">PB745_01</strain>
        <tissue evidence="2">Gill</tissue>
    </source>
</reference>
<comment type="caution">
    <text evidence="2">The sequence shown here is derived from an EMBL/GenBank/DDBJ whole genome shotgun (WGS) entry which is preliminary data.</text>
</comment>
<name>A0AAE1EQW8_PETCI</name>
<accession>A0AAE1EQW8</accession>
<sequence>MNMKVVLIAGVVLLVSVYSANAVSVKDDDAFMMTDDIDLQGINSSRNITCYHSGWGNTYTDLVRHPGRSLLSLVAANDEPDPD</sequence>
<keyword evidence="3" id="KW-1185">Reference proteome</keyword>
<evidence type="ECO:0000256" key="1">
    <source>
        <dbReference type="SAM" id="SignalP"/>
    </source>
</evidence>
<organism evidence="2 3">
    <name type="scientific">Petrolisthes cinctipes</name>
    <name type="common">Flat porcelain crab</name>
    <dbReference type="NCBI Taxonomy" id="88211"/>
    <lineage>
        <taxon>Eukaryota</taxon>
        <taxon>Metazoa</taxon>
        <taxon>Ecdysozoa</taxon>
        <taxon>Arthropoda</taxon>
        <taxon>Crustacea</taxon>
        <taxon>Multicrustacea</taxon>
        <taxon>Malacostraca</taxon>
        <taxon>Eumalacostraca</taxon>
        <taxon>Eucarida</taxon>
        <taxon>Decapoda</taxon>
        <taxon>Pleocyemata</taxon>
        <taxon>Anomura</taxon>
        <taxon>Galatheoidea</taxon>
        <taxon>Porcellanidae</taxon>
        <taxon>Petrolisthes</taxon>
    </lineage>
</organism>
<dbReference type="EMBL" id="JAWQEG010004934">
    <property type="protein sequence ID" value="KAK3859742.1"/>
    <property type="molecule type" value="Genomic_DNA"/>
</dbReference>
<evidence type="ECO:0000313" key="3">
    <source>
        <dbReference type="Proteomes" id="UP001286313"/>
    </source>
</evidence>
<proteinExistence type="predicted"/>
<evidence type="ECO:0000313" key="2">
    <source>
        <dbReference type="EMBL" id="KAK3859742.1"/>
    </source>
</evidence>
<dbReference type="AlphaFoldDB" id="A0AAE1EQW8"/>
<feature type="signal peptide" evidence="1">
    <location>
        <begin position="1"/>
        <end position="22"/>
    </location>
</feature>
<gene>
    <name evidence="2" type="ORF">Pcinc_034161</name>
</gene>